<keyword evidence="1" id="KW-0732">Signal</keyword>
<protein>
    <submittedName>
        <fullName evidence="2">Uncharacterized protein</fullName>
    </submittedName>
</protein>
<dbReference type="AlphaFoldDB" id="A0A0K2T520"/>
<feature type="chain" id="PRO_5005487463" evidence="1">
    <location>
        <begin position="33"/>
        <end position="149"/>
    </location>
</feature>
<sequence>MNIISSPHSLLLRLHWWCLFLCVIGGVEVVGSEESGGIKEKSFSHSTKIYPRYDRPTRSKRSIPADHALTVNFVGPRGENVTLDLSLNNNGDSPFQKIQVNGPHKEAFGSPIKYKGPTEGRHHHCLGQPRAEVCKELLCKDPHQAGTVH</sequence>
<accession>A0A0K2T520</accession>
<evidence type="ECO:0000256" key="1">
    <source>
        <dbReference type="SAM" id="SignalP"/>
    </source>
</evidence>
<feature type="signal peptide" evidence="1">
    <location>
        <begin position="1"/>
        <end position="32"/>
    </location>
</feature>
<proteinExistence type="predicted"/>
<name>A0A0K2T520_LEPSM</name>
<organism evidence="2">
    <name type="scientific">Lepeophtheirus salmonis</name>
    <name type="common">Salmon louse</name>
    <name type="synonym">Caligus salmonis</name>
    <dbReference type="NCBI Taxonomy" id="72036"/>
    <lineage>
        <taxon>Eukaryota</taxon>
        <taxon>Metazoa</taxon>
        <taxon>Ecdysozoa</taxon>
        <taxon>Arthropoda</taxon>
        <taxon>Crustacea</taxon>
        <taxon>Multicrustacea</taxon>
        <taxon>Hexanauplia</taxon>
        <taxon>Copepoda</taxon>
        <taxon>Siphonostomatoida</taxon>
        <taxon>Caligidae</taxon>
        <taxon>Lepeophtheirus</taxon>
    </lineage>
</organism>
<reference evidence="2" key="1">
    <citation type="submission" date="2014-05" db="EMBL/GenBank/DDBJ databases">
        <authorList>
            <person name="Chronopoulou M."/>
        </authorList>
    </citation>
    <scope>NUCLEOTIDE SEQUENCE</scope>
    <source>
        <tissue evidence="2">Whole organism</tissue>
    </source>
</reference>
<evidence type="ECO:0000313" key="2">
    <source>
        <dbReference type="EMBL" id="CDW20875.1"/>
    </source>
</evidence>
<dbReference type="EMBL" id="HACA01003514">
    <property type="protein sequence ID" value="CDW20875.1"/>
    <property type="molecule type" value="Transcribed_RNA"/>
</dbReference>
<dbReference type="OrthoDB" id="5951731at2759"/>